<dbReference type="GO" id="GO:0006189">
    <property type="term" value="P:'de novo' IMP biosynthetic process"/>
    <property type="evidence" value="ECO:0007669"/>
    <property type="project" value="UniProtKB-UniRule"/>
</dbReference>
<comment type="similarity">
    <text evidence="2 7 8">In the C-terminal section; belongs to the purine/pyrimidine phosphoribosyltransferase family.</text>
</comment>
<evidence type="ECO:0000256" key="2">
    <source>
        <dbReference type="ARBA" id="ARBA00010138"/>
    </source>
</evidence>
<organism evidence="12 13">
    <name type="scientific">Lacticaseibacillus saniviri JCM 17471 = DSM 24301</name>
    <dbReference type="NCBI Taxonomy" id="1293598"/>
    <lineage>
        <taxon>Bacteria</taxon>
        <taxon>Bacillati</taxon>
        <taxon>Bacillota</taxon>
        <taxon>Bacilli</taxon>
        <taxon>Lactobacillales</taxon>
        <taxon>Lactobacillaceae</taxon>
        <taxon>Lacticaseibacillus</taxon>
    </lineage>
</organism>
<sequence>MPNEVKSLNEECGVFGIWGSEDAAELTYLGLHTLQHRGQEGAGIVSLTPMGVRRHRGLGLLSEVFAQPDQLRELYGRASLGHVRYATAGGRILENIQPLLFRFSDQSIALAHNGNLTNAQSLRRQLEAQGAIFQSTSDTEVLMHLIRRSDKIGFDAQLDQALNTVQGGFAFMLLTEHALYAASDPNGFRPLVIGRLANGAVVICSETAALTAVGAQFVRDVQPGEVIRVDNTGMHSHAYTKRTQLAVCAMEFIYFARPDSTIHGVNVHQARVRLGEQLAREQPTPDGDIVCGVPNSSLSAAIGYARESGLPYEMGLVKSQYIARTFIQPTQALREKSVRMKLSAIPEVVAGKNVVLVDDSIVRGTTAIQIVKLLRAAGAKSVHLRISSPPLRFPCFYGIDIQTMDQLMAAQYTVSEMRDRLDVDTLGFLSVTGLEEGIGLRSDAPHHGLCTAYFTGDYPTELGDYETSYQAELALRPINLEEVSA</sequence>
<evidence type="ECO:0000256" key="4">
    <source>
        <dbReference type="ARBA" id="ARBA00022679"/>
    </source>
</evidence>
<keyword evidence="6 7" id="KW-0315">Glutamine amidotransferase</keyword>
<evidence type="ECO:0000256" key="7">
    <source>
        <dbReference type="HAMAP-Rule" id="MF_01931"/>
    </source>
</evidence>
<dbReference type="HAMAP" id="MF_01931">
    <property type="entry name" value="PurF"/>
    <property type="match status" value="1"/>
</dbReference>
<name>A0A0R2MU89_9LACO</name>
<feature type="active site" description="Nucleophile" evidence="7 9">
    <location>
        <position position="12"/>
    </location>
</feature>
<keyword evidence="5 7" id="KW-0658">Purine biosynthesis</keyword>
<dbReference type="PANTHER" id="PTHR11907">
    <property type="entry name" value="AMIDOPHOSPHORIBOSYLTRANSFERASE"/>
    <property type="match status" value="1"/>
</dbReference>
<feature type="binding site" evidence="7 10">
    <location>
        <position position="296"/>
    </location>
    <ligand>
        <name>Mg(2+)</name>
        <dbReference type="ChEBI" id="CHEBI:18420"/>
    </ligand>
</feature>
<dbReference type="GO" id="GO:0004044">
    <property type="term" value="F:amidophosphoribosyltransferase activity"/>
    <property type="evidence" value="ECO:0007669"/>
    <property type="project" value="UniProtKB-UniRule"/>
</dbReference>
<evidence type="ECO:0000256" key="10">
    <source>
        <dbReference type="PIRSR" id="PIRSR000485-2"/>
    </source>
</evidence>
<dbReference type="UniPathway" id="UPA00074">
    <property type="reaction ID" value="UER00124"/>
</dbReference>
<feature type="domain" description="Glutamine amidotransferase type-2" evidence="11">
    <location>
        <begin position="12"/>
        <end position="232"/>
    </location>
</feature>
<dbReference type="STRING" id="1293598.IV56_GL001194"/>
<dbReference type="InterPro" id="IPR035584">
    <property type="entry name" value="PurF_N"/>
</dbReference>
<keyword evidence="4 7" id="KW-0808">Transferase</keyword>
<evidence type="ECO:0000256" key="6">
    <source>
        <dbReference type="ARBA" id="ARBA00022962"/>
    </source>
</evidence>
<evidence type="ECO:0000256" key="8">
    <source>
        <dbReference type="PIRNR" id="PIRNR000485"/>
    </source>
</evidence>
<accession>A0A0R2MU89</accession>
<dbReference type="GO" id="GO:0000287">
    <property type="term" value="F:magnesium ion binding"/>
    <property type="evidence" value="ECO:0007669"/>
    <property type="project" value="UniProtKB-UniRule"/>
</dbReference>
<feature type="binding site" evidence="7 10">
    <location>
        <position position="359"/>
    </location>
    <ligand>
        <name>Mg(2+)</name>
        <dbReference type="ChEBI" id="CHEBI:18420"/>
    </ligand>
</feature>
<evidence type="ECO:0000256" key="1">
    <source>
        <dbReference type="ARBA" id="ARBA00005209"/>
    </source>
</evidence>
<dbReference type="InterPro" id="IPR029057">
    <property type="entry name" value="PRTase-like"/>
</dbReference>
<evidence type="ECO:0000313" key="12">
    <source>
        <dbReference type="EMBL" id="KRO16412.1"/>
    </source>
</evidence>
<dbReference type="SUPFAM" id="SSF56235">
    <property type="entry name" value="N-terminal nucleophile aminohydrolases (Ntn hydrolases)"/>
    <property type="match status" value="1"/>
</dbReference>
<gene>
    <name evidence="7" type="primary">purF</name>
    <name evidence="12" type="ORF">IV56_GL001194</name>
</gene>
<comment type="pathway">
    <text evidence="1 7 8">Purine metabolism; IMP biosynthesis via de novo pathway; N(1)-(5-phospho-D-ribosyl)glycinamide from 5-phospho-alpha-D-ribose 1-diphosphate: step 1/2.</text>
</comment>
<feature type="binding site" evidence="7 10">
    <location>
        <position position="358"/>
    </location>
    <ligand>
        <name>Mg(2+)</name>
        <dbReference type="ChEBI" id="CHEBI:18420"/>
    </ligand>
</feature>
<dbReference type="Pfam" id="PF13537">
    <property type="entry name" value="GATase_7"/>
    <property type="match status" value="1"/>
</dbReference>
<evidence type="ECO:0000313" key="13">
    <source>
        <dbReference type="Proteomes" id="UP000050969"/>
    </source>
</evidence>
<evidence type="ECO:0000256" key="5">
    <source>
        <dbReference type="ARBA" id="ARBA00022755"/>
    </source>
</evidence>
<dbReference type="InterPro" id="IPR005854">
    <property type="entry name" value="PurF"/>
</dbReference>
<comment type="function">
    <text evidence="7">Catalyzes the formation of phosphoribosylamine from phosphoribosylpyrophosphate (PRPP) and glutamine.</text>
</comment>
<dbReference type="Gene3D" id="3.60.20.10">
    <property type="entry name" value="Glutamine Phosphoribosylpyrophosphate, subunit 1, domain 1"/>
    <property type="match status" value="1"/>
</dbReference>
<dbReference type="Pfam" id="PF00156">
    <property type="entry name" value="Pribosyltran"/>
    <property type="match status" value="1"/>
</dbReference>
<dbReference type="CDD" id="cd06223">
    <property type="entry name" value="PRTases_typeI"/>
    <property type="match status" value="1"/>
</dbReference>
<dbReference type="PATRIC" id="fig|1293598.4.peg.1257"/>
<comment type="caution">
    <text evidence="7">Lacks conserved residue(s) required for the propagation of feature annotation.</text>
</comment>
<comment type="cofactor">
    <cofactor evidence="7 10">
        <name>Mg(2+)</name>
        <dbReference type="ChEBI" id="CHEBI:18420"/>
    </cofactor>
    <text evidence="7 10">Binds 1 Mg(2+) ion per subunit.</text>
</comment>
<keyword evidence="13" id="KW-1185">Reference proteome</keyword>
<dbReference type="Gene3D" id="3.40.50.2020">
    <property type="match status" value="1"/>
</dbReference>
<reference evidence="12 13" key="1">
    <citation type="journal article" date="2015" name="Genome Announc.">
        <title>Expanding the biotechnology potential of lactobacilli through comparative genomics of 213 strains and associated genera.</title>
        <authorList>
            <person name="Sun Z."/>
            <person name="Harris H.M."/>
            <person name="McCann A."/>
            <person name="Guo C."/>
            <person name="Argimon S."/>
            <person name="Zhang W."/>
            <person name="Yang X."/>
            <person name="Jeffery I.B."/>
            <person name="Cooney J.C."/>
            <person name="Kagawa T.F."/>
            <person name="Liu W."/>
            <person name="Song Y."/>
            <person name="Salvetti E."/>
            <person name="Wrobel A."/>
            <person name="Rasinkangas P."/>
            <person name="Parkhill J."/>
            <person name="Rea M.C."/>
            <person name="O'Sullivan O."/>
            <person name="Ritari J."/>
            <person name="Douillard F.P."/>
            <person name="Paul Ross R."/>
            <person name="Yang R."/>
            <person name="Briner A.E."/>
            <person name="Felis G.E."/>
            <person name="de Vos W.M."/>
            <person name="Barrangou R."/>
            <person name="Klaenhammer T.R."/>
            <person name="Caufield P.W."/>
            <person name="Cui Y."/>
            <person name="Zhang H."/>
            <person name="O'Toole P.W."/>
        </authorList>
    </citation>
    <scope>NUCLEOTIDE SEQUENCE [LARGE SCALE GENOMIC DNA]</scope>
    <source>
        <strain evidence="12 13">DSM 24301</strain>
    </source>
</reference>
<dbReference type="InterPro" id="IPR000836">
    <property type="entry name" value="PRTase_dom"/>
</dbReference>
<dbReference type="RefSeq" id="WP_056993031.1">
    <property type="nucleotide sequence ID" value="NZ_JQCE01000038.1"/>
</dbReference>
<keyword evidence="3 7" id="KW-0328">Glycosyltransferase</keyword>
<dbReference type="PROSITE" id="PS51278">
    <property type="entry name" value="GATASE_TYPE_2"/>
    <property type="match status" value="1"/>
</dbReference>
<dbReference type="NCBIfam" id="TIGR01134">
    <property type="entry name" value="purF"/>
    <property type="match status" value="1"/>
</dbReference>
<comment type="catalytic activity">
    <reaction evidence="7 8">
        <text>5-phospho-beta-D-ribosylamine + L-glutamate + diphosphate = 5-phospho-alpha-D-ribose 1-diphosphate + L-glutamine + H2O</text>
        <dbReference type="Rhea" id="RHEA:14905"/>
        <dbReference type="ChEBI" id="CHEBI:15377"/>
        <dbReference type="ChEBI" id="CHEBI:29985"/>
        <dbReference type="ChEBI" id="CHEBI:33019"/>
        <dbReference type="ChEBI" id="CHEBI:58017"/>
        <dbReference type="ChEBI" id="CHEBI:58359"/>
        <dbReference type="ChEBI" id="CHEBI:58681"/>
        <dbReference type="EC" id="2.4.2.14"/>
    </reaction>
</comment>
<dbReference type="AlphaFoldDB" id="A0A0R2MU89"/>
<dbReference type="InterPro" id="IPR017932">
    <property type="entry name" value="GATase_2_dom"/>
</dbReference>
<dbReference type="InterPro" id="IPR029055">
    <property type="entry name" value="Ntn_hydrolases_N"/>
</dbReference>
<dbReference type="GO" id="GO:0009113">
    <property type="term" value="P:purine nucleobase biosynthetic process"/>
    <property type="evidence" value="ECO:0007669"/>
    <property type="project" value="UniProtKB-UniRule"/>
</dbReference>
<comment type="caution">
    <text evidence="12">The sequence shown here is derived from an EMBL/GenBank/DDBJ whole genome shotgun (WGS) entry which is preliminary data.</text>
</comment>
<proteinExistence type="inferred from homology"/>
<dbReference type="CDD" id="cd00715">
    <property type="entry name" value="GPATase_N"/>
    <property type="match status" value="1"/>
</dbReference>
<evidence type="ECO:0000256" key="9">
    <source>
        <dbReference type="PIRSR" id="PIRSR000485-1"/>
    </source>
</evidence>
<evidence type="ECO:0000259" key="11">
    <source>
        <dbReference type="PROSITE" id="PS51278"/>
    </source>
</evidence>
<keyword evidence="7 10" id="KW-0460">Magnesium</keyword>
<evidence type="ECO:0000256" key="3">
    <source>
        <dbReference type="ARBA" id="ARBA00022676"/>
    </source>
</evidence>
<protein>
    <recommendedName>
        <fullName evidence="7">Amidophosphoribosyltransferase</fullName>
        <shortName evidence="7">ATase</shortName>
        <ecNumber evidence="7">2.4.2.14</ecNumber>
    </recommendedName>
    <alternativeName>
        <fullName evidence="7">Glutamine phosphoribosylpyrophosphate amidotransferase</fullName>
        <shortName evidence="7">GPATase</shortName>
    </alternativeName>
</protein>
<dbReference type="SUPFAM" id="SSF53271">
    <property type="entry name" value="PRTase-like"/>
    <property type="match status" value="1"/>
</dbReference>
<dbReference type="EC" id="2.4.2.14" evidence="7"/>
<dbReference type="EMBL" id="JQCE01000038">
    <property type="protein sequence ID" value="KRO16412.1"/>
    <property type="molecule type" value="Genomic_DNA"/>
</dbReference>
<dbReference type="PIRSF" id="PIRSF000485">
    <property type="entry name" value="Amd_phspho_trans"/>
    <property type="match status" value="1"/>
</dbReference>
<dbReference type="Proteomes" id="UP000050969">
    <property type="component" value="Unassembled WGS sequence"/>
</dbReference>
<keyword evidence="7 10" id="KW-0479">Metal-binding</keyword>